<evidence type="ECO:0000256" key="2">
    <source>
        <dbReference type="ARBA" id="ARBA00023125"/>
    </source>
</evidence>
<dbReference type="EMBL" id="JBHTKI010000003">
    <property type="protein sequence ID" value="MFD1030199.1"/>
    <property type="molecule type" value="Genomic_DNA"/>
</dbReference>
<sequence length="236" mass="27147">MSKPQRKLPLYLQIKRKMVDRIKDNEWVPGDPIPSESQLMQSYNVSRTTIRQAIRDLSNDGIIETRRGTVARVKQTPNEEMQNPGVLHHESGDKFSIKVLRSKYAIDQHFAKSQLQMEADEEVYFLERLRLADGIPIGFQQLFTPAHIGEIIESEAASWFDIFPVLGMNAIYYSVIKENVTATLANQYEADLLGIMSGDPLIDIRRVTLGIDNRPIEYSRTKYVPIHFNYRIEIGH</sequence>
<evidence type="ECO:0000256" key="3">
    <source>
        <dbReference type="ARBA" id="ARBA00023163"/>
    </source>
</evidence>
<dbReference type="PRINTS" id="PR00035">
    <property type="entry name" value="HTHGNTR"/>
</dbReference>
<proteinExistence type="predicted"/>
<comment type="caution">
    <text evidence="5">The sequence shown here is derived from an EMBL/GenBank/DDBJ whole genome shotgun (WGS) entry which is preliminary data.</text>
</comment>
<dbReference type="RefSeq" id="WP_144840446.1">
    <property type="nucleotide sequence ID" value="NZ_JBHTKI010000003.1"/>
</dbReference>
<name>A0ABW3L734_9BACL</name>
<dbReference type="InterPro" id="IPR000524">
    <property type="entry name" value="Tscrpt_reg_HTH_GntR"/>
</dbReference>
<organism evidence="5 6">
    <name type="scientific">Metaplanococcus flavidus</name>
    <dbReference type="NCBI Taxonomy" id="569883"/>
    <lineage>
        <taxon>Bacteria</taxon>
        <taxon>Bacillati</taxon>
        <taxon>Bacillota</taxon>
        <taxon>Bacilli</taxon>
        <taxon>Bacillales</taxon>
        <taxon>Caryophanaceae</taxon>
        <taxon>Metaplanococcus</taxon>
    </lineage>
</organism>
<evidence type="ECO:0000313" key="6">
    <source>
        <dbReference type="Proteomes" id="UP001597109"/>
    </source>
</evidence>
<dbReference type="Gene3D" id="1.10.10.10">
    <property type="entry name" value="Winged helix-like DNA-binding domain superfamily/Winged helix DNA-binding domain"/>
    <property type="match status" value="1"/>
</dbReference>
<protein>
    <submittedName>
        <fullName evidence="5">GntR family transcriptional regulator</fullName>
    </submittedName>
</protein>
<dbReference type="CDD" id="cd07377">
    <property type="entry name" value="WHTH_GntR"/>
    <property type="match status" value="1"/>
</dbReference>
<dbReference type="Pfam" id="PF00392">
    <property type="entry name" value="GntR"/>
    <property type="match status" value="1"/>
</dbReference>
<dbReference type="SUPFAM" id="SSF64288">
    <property type="entry name" value="Chorismate lyase-like"/>
    <property type="match status" value="1"/>
</dbReference>
<dbReference type="Gene3D" id="3.40.1410.10">
    <property type="entry name" value="Chorismate lyase-like"/>
    <property type="match status" value="1"/>
</dbReference>
<dbReference type="PANTHER" id="PTHR44846">
    <property type="entry name" value="MANNOSYL-D-GLYCERATE TRANSPORT/METABOLISM SYSTEM REPRESSOR MNGR-RELATED"/>
    <property type="match status" value="1"/>
</dbReference>
<evidence type="ECO:0000256" key="1">
    <source>
        <dbReference type="ARBA" id="ARBA00023015"/>
    </source>
</evidence>
<evidence type="ECO:0000259" key="4">
    <source>
        <dbReference type="PROSITE" id="PS50949"/>
    </source>
</evidence>
<evidence type="ECO:0000313" key="5">
    <source>
        <dbReference type="EMBL" id="MFD1030199.1"/>
    </source>
</evidence>
<dbReference type="PROSITE" id="PS50949">
    <property type="entry name" value="HTH_GNTR"/>
    <property type="match status" value="1"/>
</dbReference>
<dbReference type="Pfam" id="PF07702">
    <property type="entry name" value="UTRA"/>
    <property type="match status" value="1"/>
</dbReference>
<dbReference type="PANTHER" id="PTHR44846:SF1">
    <property type="entry name" value="MANNOSYL-D-GLYCERATE TRANSPORT_METABOLISM SYSTEM REPRESSOR MNGR-RELATED"/>
    <property type="match status" value="1"/>
</dbReference>
<keyword evidence="6" id="KW-1185">Reference proteome</keyword>
<keyword evidence="2" id="KW-0238">DNA-binding</keyword>
<feature type="domain" description="HTH gntR-type" evidence="4">
    <location>
        <begin position="8"/>
        <end position="76"/>
    </location>
</feature>
<dbReference type="InterPro" id="IPR036390">
    <property type="entry name" value="WH_DNA-bd_sf"/>
</dbReference>
<dbReference type="Proteomes" id="UP001597109">
    <property type="component" value="Unassembled WGS sequence"/>
</dbReference>
<dbReference type="SMART" id="SM00345">
    <property type="entry name" value="HTH_GNTR"/>
    <property type="match status" value="1"/>
</dbReference>
<keyword evidence="3" id="KW-0804">Transcription</keyword>
<dbReference type="InterPro" id="IPR011663">
    <property type="entry name" value="UTRA"/>
</dbReference>
<dbReference type="InterPro" id="IPR050679">
    <property type="entry name" value="Bact_HTH_transcr_reg"/>
</dbReference>
<dbReference type="InterPro" id="IPR036388">
    <property type="entry name" value="WH-like_DNA-bd_sf"/>
</dbReference>
<dbReference type="SMART" id="SM00866">
    <property type="entry name" value="UTRA"/>
    <property type="match status" value="1"/>
</dbReference>
<dbReference type="InterPro" id="IPR028978">
    <property type="entry name" value="Chorismate_lyase_/UTRA_dom_sf"/>
</dbReference>
<accession>A0ABW3L734</accession>
<reference evidence="6" key="1">
    <citation type="journal article" date="2019" name="Int. J. Syst. Evol. Microbiol.">
        <title>The Global Catalogue of Microorganisms (GCM) 10K type strain sequencing project: providing services to taxonomists for standard genome sequencing and annotation.</title>
        <authorList>
            <consortium name="The Broad Institute Genomics Platform"/>
            <consortium name="The Broad Institute Genome Sequencing Center for Infectious Disease"/>
            <person name="Wu L."/>
            <person name="Ma J."/>
        </authorList>
    </citation>
    <scope>NUCLEOTIDE SEQUENCE [LARGE SCALE GENOMIC DNA]</scope>
    <source>
        <strain evidence="6">CCUG 56756</strain>
    </source>
</reference>
<gene>
    <name evidence="5" type="ORF">ACFQ1X_01945</name>
</gene>
<dbReference type="SUPFAM" id="SSF46785">
    <property type="entry name" value="Winged helix' DNA-binding domain"/>
    <property type="match status" value="1"/>
</dbReference>
<keyword evidence="1" id="KW-0805">Transcription regulation</keyword>